<sequence>MTKPPKKIAVTTAADSTLTTRVVQSDSGAGAHVRTGLPGAFASGVDSTTGSPGTSVTYPAAITVRTMPGLGSDAANATRNAVAWPQNRLNELTPIGANSGLFSGPDQRTYAQLGSDGHFLVEQNAHGDYYLPMTFAPGVPAAALTKIEGRPDWYVQRPGRQSTPGHSGAPATSQPLGYLAAEDANTLTKAELSIDGIRYNKLKQAFVDTAQGTVMVRKDPQGEYRHASAATRHSTGIVFEQIPGTLRWRPKAAQIDATDTPPVTGSRRVAESAEPLAGASKRARADATEQPRSLAPTALEADVASEQTPFFWLPWGHLNKPAAVESIQLGWFHYPIVPVGSNRTPKVFFVQHPDFAPARFDAFEKMLRTAPSLQPVATFRIGNDPGEVHPGKRFFEEPIAQSVASTFPDFSAATAWAVARKLFERADNSAVITGTGLVNIQAVLHQWKQKPFPTAPDYADPLNMLAVAPSIDINGKTLIPMPSQSDSELQRLTFDPQRFPVEWSHYKTYPSDLNLRRLLGALLIRSGYDIFPLTHDHHRPTLVFRREPHEQVYFLKLGSVDHVGLSHTPGNELADPGLPSRIGDEAFRTLTTATAQNKVVWLIGGVLKVESDPDSVFIIRER</sequence>
<evidence type="ECO:0000256" key="1">
    <source>
        <dbReference type="SAM" id="MobiDB-lite"/>
    </source>
</evidence>
<gene>
    <name evidence="2" type="ORF">ACGSLL_20825</name>
</gene>
<feature type="region of interest" description="Disordered" evidence="1">
    <location>
        <begin position="155"/>
        <end position="174"/>
    </location>
</feature>
<accession>A0ABW7DII2</accession>
<dbReference type="EMBL" id="JBIEIL010000011">
    <property type="protein sequence ID" value="MFG6206803.1"/>
    <property type="molecule type" value="Genomic_DNA"/>
</dbReference>
<reference evidence="2 3" key="1">
    <citation type="submission" date="2024-10" db="EMBL/GenBank/DDBJ databases">
        <title>Whole genome of Pseudomonas sp Strain RB5.</title>
        <authorList>
            <person name="Selami N."/>
        </authorList>
    </citation>
    <scope>NUCLEOTIDE SEQUENCE [LARGE SCALE GENOMIC DNA]</scope>
    <source>
        <strain evidence="2 3">RB5</strain>
    </source>
</reference>
<dbReference type="RefSeq" id="WP_394507770.1">
    <property type="nucleotide sequence ID" value="NZ_JBIEIL010000011.1"/>
</dbReference>
<proteinExistence type="predicted"/>
<comment type="caution">
    <text evidence="2">The sequence shown here is derived from an EMBL/GenBank/DDBJ whole genome shotgun (WGS) entry which is preliminary data.</text>
</comment>
<keyword evidence="3" id="KW-1185">Reference proteome</keyword>
<evidence type="ECO:0000313" key="2">
    <source>
        <dbReference type="EMBL" id="MFG6206803.1"/>
    </source>
</evidence>
<name>A0ABW7DII2_9PSED</name>
<evidence type="ECO:0000313" key="3">
    <source>
        <dbReference type="Proteomes" id="UP001605918"/>
    </source>
</evidence>
<dbReference type="Proteomes" id="UP001605918">
    <property type="component" value="Unassembled WGS sequence"/>
</dbReference>
<organism evidence="2 3">
    <name type="scientific">Pseudomonas retamae</name>
    <dbReference type="NCBI Taxonomy" id="702110"/>
    <lineage>
        <taxon>Bacteria</taxon>
        <taxon>Pseudomonadati</taxon>
        <taxon>Pseudomonadota</taxon>
        <taxon>Gammaproteobacteria</taxon>
        <taxon>Pseudomonadales</taxon>
        <taxon>Pseudomonadaceae</taxon>
        <taxon>Pseudomonas</taxon>
    </lineage>
</organism>
<protein>
    <submittedName>
        <fullName evidence="2">Uncharacterized protein</fullName>
    </submittedName>
</protein>
<feature type="compositionally biased region" description="Polar residues" evidence="1">
    <location>
        <begin position="159"/>
        <end position="174"/>
    </location>
</feature>
<feature type="region of interest" description="Disordered" evidence="1">
    <location>
        <begin position="253"/>
        <end position="293"/>
    </location>
</feature>